<dbReference type="EMBL" id="AWSJ01000067">
    <property type="protein sequence ID" value="ERI10794.1"/>
    <property type="molecule type" value="Genomic_DNA"/>
</dbReference>
<dbReference type="AlphaFoldDB" id="U1WQD4"/>
<sequence length="46" mass="5510">MVIDEVKLGIVNYQDKIYTAIREIYDTGEWKLVFVNEQERIIILTH</sequence>
<proteinExistence type="predicted"/>
<dbReference type="HOGENOM" id="CLU_3195459_0_0_9"/>
<dbReference type="RefSeq" id="WP_021624319.1">
    <property type="nucleotide sequence ID" value="NZ_KE952899.1"/>
</dbReference>
<comment type="caution">
    <text evidence="1">The sequence shown here is derived from an EMBL/GenBank/DDBJ whole genome shotgun (WGS) entry which is preliminary data.</text>
</comment>
<gene>
    <name evidence="1" type="ORF">HMPREF0083_01123</name>
</gene>
<protein>
    <submittedName>
        <fullName evidence="1">Uncharacterized protein</fullName>
    </submittedName>
</protein>
<name>U1WQD4_ANEAE</name>
<reference evidence="1 2" key="1">
    <citation type="submission" date="2013-08" db="EMBL/GenBank/DDBJ databases">
        <authorList>
            <person name="Weinstock G."/>
            <person name="Sodergren E."/>
            <person name="Wylie T."/>
            <person name="Fulton L."/>
            <person name="Fulton R."/>
            <person name="Fronick C."/>
            <person name="O'Laughlin M."/>
            <person name="Godfrey J."/>
            <person name="Miner T."/>
            <person name="Herter B."/>
            <person name="Appelbaum E."/>
            <person name="Cordes M."/>
            <person name="Lek S."/>
            <person name="Wollam A."/>
            <person name="Pepin K.H."/>
            <person name="Palsikar V.B."/>
            <person name="Mitreva M."/>
            <person name="Wilson R.K."/>
        </authorList>
    </citation>
    <scope>NUCLEOTIDE SEQUENCE [LARGE SCALE GENOMIC DNA]</scope>
    <source>
        <strain evidence="1 2">ATCC 12856</strain>
    </source>
</reference>
<evidence type="ECO:0000313" key="1">
    <source>
        <dbReference type="EMBL" id="ERI10794.1"/>
    </source>
</evidence>
<evidence type="ECO:0000313" key="2">
    <source>
        <dbReference type="Proteomes" id="UP000016511"/>
    </source>
</evidence>
<organism evidence="1 2">
    <name type="scientific">Aneurinibacillus aneurinilyticus ATCC 12856</name>
    <dbReference type="NCBI Taxonomy" id="649747"/>
    <lineage>
        <taxon>Bacteria</taxon>
        <taxon>Bacillati</taxon>
        <taxon>Bacillota</taxon>
        <taxon>Bacilli</taxon>
        <taxon>Bacillales</taxon>
        <taxon>Paenibacillaceae</taxon>
        <taxon>Aneurinibacillus group</taxon>
        <taxon>Aneurinibacillus</taxon>
    </lineage>
</organism>
<keyword evidence="2" id="KW-1185">Reference proteome</keyword>
<dbReference type="Proteomes" id="UP000016511">
    <property type="component" value="Unassembled WGS sequence"/>
</dbReference>
<accession>U1WQD4</accession>
<dbReference type="PATRIC" id="fig|649747.3.peg.1021"/>
<dbReference type="GeneID" id="92842223"/>